<keyword evidence="3" id="KW-0813">Transport</keyword>
<dbReference type="InterPro" id="IPR027469">
    <property type="entry name" value="Cation_efflux_TMD_sf"/>
</dbReference>
<dbReference type="Pfam" id="PF01545">
    <property type="entry name" value="Cation_efflux"/>
    <property type="match status" value="1"/>
</dbReference>
<evidence type="ECO:0000259" key="8">
    <source>
        <dbReference type="Pfam" id="PF01545"/>
    </source>
</evidence>
<evidence type="ECO:0000256" key="5">
    <source>
        <dbReference type="ARBA" id="ARBA00022989"/>
    </source>
</evidence>
<comment type="subcellular location">
    <subcellularLocation>
        <location evidence="1">Membrane</location>
        <topology evidence="1">Multi-pass membrane protein</topology>
    </subcellularLocation>
</comment>
<dbReference type="Pfam" id="PF16916">
    <property type="entry name" value="ZT_dimer"/>
    <property type="match status" value="1"/>
</dbReference>
<evidence type="ECO:0000313" key="11">
    <source>
        <dbReference type="Proteomes" id="UP000070373"/>
    </source>
</evidence>
<evidence type="ECO:0000256" key="6">
    <source>
        <dbReference type="ARBA" id="ARBA00023136"/>
    </source>
</evidence>
<keyword evidence="6 7" id="KW-0472">Membrane</keyword>
<feature type="domain" description="Cation efflux protein transmembrane" evidence="8">
    <location>
        <begin position="14"/>
        <end position="206"/>
    </location>
</feature>
<dbReference type="FunFam" id="1.20.1510.10:FF:000006">
    <property type="entry name" value="Divalent cation efflux transporter"/>
    <property type="match status" value="1"/>
</dbReference>
<accession>A0A133UD31</accession>
<dbReference type="InterPro" id="IPR027470">
    <property type="entry name" value="Cation_efflux_CTD"/>
</dbReference>
<dbReference type="PATRIC" id="fig|1698263.3.peg.1218"/>
<dbReference type="InterPro" id="IPR002524">
    <property type="entry name" value="Cation_efflux"/>
</dbReference>
<dbReference type="InterPro" id="IPR036837">
    <property type="entry name" value="Cation_efflux_CTD_sf"/>
</dbReference>
<dbReference type="PANTHER" id="PTHR43840">
    <property type="entry name" value="MITOCHONDRIAL METAL TRANSPORTER 1-RELATED"/>
    <property type="match status" value="1"/>
</dbReference>
<dbReference type="InterPro" id="IPR050291">
    <property type="entry name" value="CDF_Transporter"/>
</dbReference>
<dbReference type="GO" id="GO:0008324">
    <property type="term" value="F:monoatomic cation transmembrane transporter activity"/>
    <property type="evidence" value="ECO:0007669"/>
    <property type="project" value="InterPro"/>
</dbReference>
<evidence type="ECO:0000313" key="10">
    <source>
        <dbReference type="EMBL" id="KXA92111.1"/>
    </source>
</evidence>
<comment type="caution">
    <text evidence="10">The sequence shown here is derived from an EMBL/GenBank/DDBJ whole genome shotgun (WGS) entry which is preliminary data.</text>
</comment>
<gene>
    <name evidence="10" type="ORF">AKJ64_04035</name>
</gene>
<feature type="transmembrane region" description="Helical" evidence="7">
    <location>
        <begin position="111"/>
        <end position="132"/>
    </location>
</feature>
<evidence type="ECO:0000259" key="9">
    <source>
        <dbReference type="Pfam" id="PF16916"/>
    </source>
</evidence>
<protein>
    <submittedName>
        <fullName evidence="10">Cation diffusion facilitator family transporter</fullName>
    </submittedName>
</protein>
<keyword evidence="5 7" id="KW-1133">Transmembrane helix</keyword>
<dbReference type="EMBL" id="LHXN01000078">
    <property type="protein sequence ID" value="KXA92111.1"/>
    <property type="molecule type" value="Genomic_DNA"/>
</dbReference>
<dbReference type="SUPFAM" id="SSF161111">
    <property type="entry name" value="Cation efflux protein transmembrane domain-like"/>
    <property type="match status" value="1"/>
</dbReference>
<dbReference type="SUPFAM" id="SSF160240">
    <property type="entry name" value="Cation efflux protein cytoplasmic domain-like"/>
    <property type="match status" value="1"/>
</dbReference>
<comment type="similarity">
    <text evidence="2">Belongs to the cation diffusion facilitator (CDF) transporter (TC 2.A.4) family.</text>
</comment>
<reference evidence="10 11" key="1">
    <citation type="journal article" date="2016" name="Sci. Rep.">
        <title>Metabolic traits of an uncultured archaeal lineage -MSBL1- from brine pools of the Red Sea.</title>
        <authorList>
            <person name="Mwirichia R."/>
            <person name="Alam I."/>
            <person name="Rashid M."/>
            <person name="Vinu M."/>
            <person name="Ba-Alawi W."/>
            <person name="Anthony Kamau A."/>
            <person name="Kamanda Ngugi D."/>
            <person name="Goker M."/>
            <person name="Klenk H.P."/>
            <person name="Bajic V."/>
            <person name="Stingl U."/>
        </authorList>
    </citation>
    <scope>NUCLEOTIDE SEQUENCE [LARGE SCALE GENOMIC DNA]</scope>
    <source>
        <strain evidence="10">SCGC-AAA259E17</strain>
    </source>
</reference>
<proteinExistence type="inferred from homology"/>
<feature type="transmembrane region" description="Helical" evidence="7">
    <location>
        <begin position="78"/>
        <end position="99"/>
    </location>
</feature>
<dbReference type="InterPro" id="IPR058533">
    <property type="entry name" value="Cation_efflux_TM"/>
</dbReference>
<keyword evidence="11" id="KW-1185">Reference proteome</keyword>
<dbReference type="PANTHER" id="PTHR43840:SF15">
    <property type="entry name" value="MITOCHONDRIAL METAL TRANSPORTER 1-RELATED"/>
    <property type="match status" value="1"/>
</dbReference>
<sequence>MEDEKRKDFSKVSWANIAGNVAKMVAEGSAGLLFGSMALLADAAHSVGDLAASIVVLVGGRESFSAPDERHPHGHQRIGPLSALFVGAVIIVLGLNLAYESARGLLFGPEVTFSFLLLGALMFSIADMYVVFRYTERKNESIKSPSLKALAVDCQNDVYTSIAAVAGASGVYLGFPILDPLAGGLISLLVIYQGVDIARENVNYLLGASPPEEKRSAIFEAVKSHPKVRNVSELKAYYEGNSIEVEITVGIEGKVSASDIHDIESEIVEKVMKVEGVCDVHVHLDLIG</sequence>
<keyword evidence="4 7" id="KW-0812">Transmembrane</keyword>
<feature type="domain" description="Cation efflux protein cytoplasmic" evidence="9">
    <location>
        <begin position="210"/>
        <end position="285"/>
    </location>
</feature>
<dbReference type="Gene3D" id="1.20.1510.10">
    <property type="entry name" value="Cation efflux protein transmembrane domain"/>
    <property type="match status" value="1"/>
</dbReference>
<evidence type="ECO:0000256" key="3">
    <source>
        <dbReference type="ARBA" id="ARBA00022448"/>
    </source>
</evidence>
<dbReference type="GO" id="GO:0016020">
    <property type="term" value="C:membrane"/>
    <property type="evidence" value="ECO:0007669"/>
    <property type="project" value="UniProtKB-SubCell"/>
</dbReference>
<organism evidence="10 11">
    <name type="scientific">candidate division MSBL1 archaeon SCGC-AAA259E17</name>
    <dbReference type="NCBI Taxonomy" id="1698263"/>
    <lineage>
        <taxon>Archaea</taxon>
        <taxon>Methanobacteriati</taxon>
        <taxon>Methanobacteriota</taxon>
        <taxon>candidate division MSBL1</taxon>
    </lineage>
</organism>
<evidence type="ECO:0000256" key="7">
    <source>
        <dbReference type="SAM" id="Phobius"/>
    </source>
</evidence>
<dbReference type="NCBIfam" id="TIGR01297">
    <property type="entry name" value="CDF"/>
    <property type="match status" value="1"/>
</dbReference>
<evidence type="ECO:0000256" key="1">
    <source>
        <dbReference type="ARBA" id="ARBA00004141"/>
    </source>
</evidence>
<dbReference type="Proteomes" id="UP000070373">
    <property type="component" value="Unassembled WGS sequence"/>
</dbReference>
<name>A0A133UD31_9EURY</name>
<evidence type="ECO:0000256" key="4">
    <source>
        <dbReference type="ARBA" id="ARBA00022692"/>
    </source>
</evidence>
<dbReference type="Gene3D" id="3.30.70.1350">
    <property type="entry name" value="Cation efflux protein, cytoplasmic domain"/>
    <property type="match status" value="1"/>
</dbReference>
<dbReference type="AlphaFoldDB" id="A0A133UD31"/>
<evidence type="ECO:0000256" key="2">
    <source>
        <dbReference type="ARBA" id="ARBA00008114"/>
    </source>
</evidence>